<protein>
    <submittedName>
        <fullName evidence="4">Uncharacterized protein</fullName>
    </submittedName>
</protein>
<dbReference type="GO" id="GO:0016616">
    <property type="term" value="F:oxidoreductase activity, acting on the CH-OH group of donors, NAD or NADP as acceptor"/>
    <property type="evidence" value="ECO:0007669"/>
    <property type="project" value="TreeGrafter"/>
</dbReference>
<dbReference type="PANTHER" id="PTHR44229:SF4">
    <property type="entry name" value="15-HYDROXYPROSTAGLANDIN DEHYDROGENASE [NAD(+)]"/>
    <property type="match status" value="1"/>
</dbReference>
<accession>A0A423WAX9</accession>
<evidence type="ECO:0000256" key="3">
    <source>
        <dbReference type="ARBA" id="ARBA00023002"/>
    </source>
</evidence>
<evidence type="ECO:0000313" key="5">
    <source>
        <dbReference type="Proteomes" id="UP000284375"/>
    </source>
</evidence>
<dbReference type="Gene3D" id="3.40.50.720">
    <property type="entry name" value="NAD(P)-binding Rossmann-like Domain"/>
    <property type="match status" value="1"/>
</dbReference>
<reference evidence="4 5" key="1">
    <citation type="submission" date="2015-09" db="EMBL/GenBank/DDBJ databases">
        <title>Host preference determinants of Valsa canker pathogens revealed by comparative genomics.</title>
        <authorList>
            <person name="Yin Z."/>
            <person name="Huang L."/>
        </authorList>
    </citation>
    <scope>NUCLEOTIDE SEQUENCE [LARGE SCALE GENOMIC DNA]</scope>
    <source>
        <strain evidence="4 5">YSFL</strain>
    </source>
</reference>
<dbReference type="PRINTS" id="PR00081">
    <property type="entry name" value="GDHRDH"/>
</dbReference>
<dbReference type="EMBL" id="LJZO01000008">
    <property type="protein sequence ID" value="ROW00511.1"/>
    <property type="molecule type" value="Genomic_DNA"/>
</dbReference>
<sequence>MAEILFSEDSAHLLKGGAQGIGAATVALYHSFGAHVYFGDWDDIKGKTVEQELQSKSGGGSVHFHKLDVSDYNSQLALFDAAFKDHGRVDVAVSCAAVSEQAGWFEPENLDLESVRREPVPLKAHIDINLVSVVSFCRIALAYMKASKPQEGNTSFSKSIVLVSSIAGITEAPGLIAYSTSKHGVIGLMRALRLWAPSNYGVRVNALCPWATDTQLLGVKGRWVKANMPMNTPRDVGKIILQCSSDATLNGKAVFVNGGRYFDTEEGIDRTLPQWMGEQNAKEFLKGQEILGLLILERMMTWQAGTVWLSTSTGGFLIPNDGDTTSGQAGLLTLAYEAVILSGIDTAVAVGHAQS</sequence>
<evidence type="ECO:0000256" key="1">
    <source>
        <dbReference type="ARBA" id="ARBA00006484"/>
    </source>
</evidence>
<dbReference type="InterPro" id="IPR036291">
    <property type="entry name" value="NAD(P)-bd_dom_sf"/>
</dbReference>
<dbReference type="Pfam" id="PF00106">
    <property type="entry name" value="adh_short"/>
    <property type="match status" value="1"/>
</dbReference>
<dbReference type="PANTHER" id="PTHR44229">
    <property type="entry name" value="15-HYDROXYPROSTAGLANDIN DEHYDROGENASE [NAD(+)]"/>
    <property type="match status" value="1"/>
</dbReference>
<evidence type="ECO:0000313" key="4">
    <source>
        <dbReference type="EMBL" id="ROW00511.1"/>
    </source>
</evidence>
<organism evidence="4 5">
    <name type="scientific">Cytospora chrysosperma</name>
    <name type="common">Cytospora canker fungus</name>
    <name type="synonym">Sphaeria chrysosperma</name>
    <dbReference type="NCBI Taxonomy" id="252740"/>
    <lineage>
        <taxon>Eukaryota</taxon>
        <taxon>Fungi</taxon>
        <taxon>Dikarya</taxon>
        <taxon>Ascomycota</taxon>
        <taxon>Pezizomycotina</taxon>
        <taxon>Sordariomycetes</taxon>
        <taxon>Sordariomycetidae</taxon>
        <taxon>Diaporthales</taxon>
        <taxon>Cytosporaceae</taxon>
        <taxon>Cytospora</taxon>
    </lineage>
</organism>
<name>A0A423WAX9_CYTCH</name>
<dbReference type="Proteomes" id="UP000284375">
    <property type="component" value="Unassembled WGS sequence"/>
</dbReference>
<dbReference type="STRING" id="252740.A0A423WAX9"/>
<keyword evidence="2" id="KW-0521">NADP</keyword>
<comment type="similarity">
    <text evidence="1">Belongs to the short-chain dehydrogenases/reductases (SDR) family.</text>
</comment>
<keyword evidence="3" id="KW-0560">Oxidoreductase</keyword>
<dbReference type="PROSITE" id="PS00061">
    <property type="entry name" value="ADH_SHORT"/>
    <property type="match status" value="1"/>
</dbReference>
<dbReference type="InterPro" id="IPR020904">
    <property type="entry name" value="Sc_DH/Rdtase_CS"/>
</dbReference>
<dbReference type="OrthoDB" id="5371740at2759"/>
<gene>
    <name evidence="4" type="ORF">VSDG_03399</name>
</gene>
<comment type="caution">
    <text evidence="4">The sequence shown here is derived from an EMBL/GenBank/DDBJ whole genome shotgun (WGS) entry which is preliminary data.</text>
</comment>
<proteinExistence type="inferred from homology"/>
<dbReference type="SUPFAM" id="SSF51735">
    <property type="entry name" value="NAD(P)-binding Rossmann-fold domains"/>
    <property type="match status" value="1"/>
</dbReference>
<dbReference type="InterPro" id="IPR002347">
    <property type="entry name" value="SDR_fam"/>
</dbReference>
<evidence type="ECO:0000256" key="2">
    <source>
        <dbReference type="ARBA" id="ARBA00022857"/>
    </source>
</evidence>
<dbReference type="AlphaFoldDB" id="A0A423WAX9"/>
<keyword evidence="5" id="KW-1185">Reference proteome</keyword>
<dbReference type="GO" id="GO:0005737">
    <property type="term" value="C:cytoplasm"/>
    <property type="evidence" value="ECO:0007669"/>
    <property type="project" value="TreeGrafter"/>
</dbReference>